<dbReference type="GO" id="GO:0016491">
    <property type="term" value="F:oxidoreductase activity"/>
    <property type="evidence" value="ECO:0007669"/>
    <property type="project" value="InterPro"/>
</dbReference>
<comment type="caution">
    <text evidence="2">The sequence shown here is derived from an EMBL/GenBank/DDBJ whole genome shotgun (WGS) entry which is preliminary data.</text>
</comment>
<protein>
    <submittedName>
        <fullName evidence="2">NAD(P)H-dependent oxidoreductase</fullName>
    </submittedName>
</protein>
<dbReference type="SUPFAM" id="SSF52218">
    <property type="entry name" value="Flavoproteins"/>
    <property type="match status" value="1"/>
</dbReference>
<dbReference type="InterPro" id="IPR005025">
    <property type="entry name" value="FMN_Rdtase-like_dom"/>
</dbReference>
<dbReference type="AlphaFoldDB" id="A0A9D5YZA4"/>
<dbReference type="GO" id="GO:0005829">
    <property type="term" value="C:cytosol"/>
    <property type="evidence" value="ECO:0007669"/>
    <property type="project" value="TreeGrafter"/>
</dbReference>
<keyword evidence="3" id="KW-1185">Reference proteome</keyword>
<sequence>MHPTSDRLRLEVIVASVRPDRFGGVVADWARARLDEHAGFDVSVLDLTDLDLPPGLDGTGDTERLRERVAAADAFVLVTPEYNHGYPGYLKIAIDTLLEEWHVKPLGFVSYGGSGGGARSVEQLRPVFSELQVVAIREQVVLARVWDLFDGPVLRDPDGPQSALKSMLDQLLWWGKTLRAARVGD</sequence>
<dbReference type="Proteomes" id="UP000822993">
    <property type="component" value="Unassembled WGS sequence"/>
</dbReference>
<dbReference type="EMBL" id="JACSPN010000021">
    <property type="protein sequence ID" value="MBE7701543.1"/>
    <property type="molecule type" value="Genomic_DNA"/>
</dbReference>
<dbReference type="PANTHER" id="PTHR30543:SF21">
    <property type="entry name" value="NAD(P)H-DEPENDENT FMN REDUCTASE LOT6"/>
    <property type="match status" value="1"/>
</dbReference>
<dbReference type="InterPro" id="IPR050712">
    <property type="entry name" value="NAD(P)H-dep_reductase"/>
</dbReference>
<dbReference type="Gene3D" id="3.40.50.360">
    <property type="match status" value="1"/>
</dbReference>
<evidence type="ECO:0000313" key="3">
    <source>
        <dbReference type="Proteomes" id="UP000822993"/>
    </source>
</evidence>
<proteinExistence type="predicted"/>
<evidence type="ECO:0000259" key="1">
    <source>
        <dbReference type="Pfam" id="PF03358"/>
    </source>
</evidence>
<dbReference type="Pfam" id="PF03358">
    <property type="entry name" value="FMN_red"/>
    <property type="match status" value="1"/>
</dbReference>
<dbReference type="RefSeq" id="WP_193720787.1">
    <property type="nucleotide sequence ID" value="NZ_JACSPN010000021.1"/>
</dbReference>
<evidence type="ECO:0000313" key="2">
    <source>
        <dbReference type="EMBL" id="MBE7701543.1"/>
    </source>
</evidence>
<gene>
    <name evidence="2" type="ORF">H9623_14720</name>
</gene>
<organism evidence="2 3">
    <name type="scientific">Oerskovia douganii</name>
    <dbReference type="NCBI Taxonomy" id="2762210"/>
    <lineage>
        <taxon>Bacteria</taxon>
        <taxon>Bacillati</taxon>
        <taxon>Actinomycetota</taxon>
        <taxon>Actinomycetes</taxon>
        <taxon>Micrococcales</taxon>
        <taxon>Cellulomonadaceae</taxon>
        <taxon>Oerskovia</taxon>
    </lineage>
</organism>
<reference evidence="2 3" key="1">
    <citation type="submission" date="2020-08" db="EMBL/GenBank/DDBJ databases">
        <title>A Genomic Blueprint of the Chicken Gut Microbiome.</title>
        <authorList>
            <person name="Gilroy R."/>
            <person name="Ravi A."/>
            <person name="Getino M."/>
            <person name="Pursley I."/>
            <person name="Horton D.L."/>
            <person name="Alikhan N.-F."/>
            <person name="Baker D."/>
            <person name="Gharbi K."/>
            <person name="Hall N."/>
            <person name="Watson M."/>
            <person name="Adriaenssens E.M."/>
            <person name="Foster-Nyarko E."/>
            <person name="Jarju S."/>
            <person name="Secka A."/>
            <person name="Antonio M."/>
            <person name="Oren A."/>
            <person name="Chaudhuri R."/>
            <person name="La Ragione R.M."/>
            <person name="Hildebrand F."/>
            <person name="Pallen M.J."/>
        </authorList>
    </citation>
    <scope>NUCLEOTIDE SEQUENCE [LARGE SCALE GENOMIC DNA]</scope>
    <source>
        <strain evidence="2 3">Sa1BUA8</strain>
    </source>
</reference>
<dbReference type="GO" id="GO:0010181">
    <property type="term" value="F:FMN binding"/>
    <property type="evidence" value="ECO:0007669"/>
    <property type="project" value="TreeGrafter"/>
</dbReference>
<dbReference type="InterPro" id="IPR029039">
    <property type="entry name" value="Flavoprotein-like_sf"/>
</dbReference>
<accession>A0A9D5YZA4</accession>
<dbReference type="PANTHER" id="PTHR30543">
    <property type="entry name" value="CHROMATE REDUCTASE"/>
    <property type="match status" value="1"/>
</dbReference>
<feature type="domain" description="NADPH-dependent FMN reductase-like" evidence="1">
    <location>
        <begin position="10"/>
        <end position="146"/>
    </location>
</feature>
<name>A0A9D5YZA4_9CELL</name>